<evidence type="ECO:0000256" key="4">
    <source>
        <dbReference type="ARBA" id="ARBA00022840"/>
    </source>
</evidence>
<organism evidence="6 7">
    <name type="scientific">Nocardiopsis ansamitocini</name>
    <dbReference type="NCBI Taxonomy" id="1670832"/>
    <lineage>
        <taxon>Bacteria</taxon>
        <taxon>Bacillati</taxon>
        <taxon>Actinomycetota</taxon>
        <taxon>Actinomycetes</taxon>
        <taxon>Streptosporangiales</taxon>
        <taxon>Nocardiopsidaceae</taxon>
        <taxon>Nocardiopsis</taxon>
    </lineage>
</organism>
<comment type="similarity">
    <text evidence="1">Belongs to the protein kinase superfamily. ADCK protein kinase family.</text>
</comment>
<accession>A0A9W6P448</accession>
<evidence type="ECO:0000259" key="5">
    <source>
        <dbReference type="Pfam" id="PF03109"/>
    </source>
</evidence>
<comment type="caution">
    <text evidence="6">The sequence shown here is derived from an EMBL/GenBank/DDBJ whole genome shotgun (WGS) entry which is preliminary data.</text>
</comment>
<keyword evidence="7" id="KW-1185">Reference proteome</keyword>
<dbReference type="Pfam" id="PF03109">
    <property type="entry name" value="ABC1"/>
    <property type="match status" value="1"/>
</dbReference>
<evidence type="ECO:0000256" key="3">
    <source>
        <dbReference type="ARBA" id="ARBA00022741"/>
    </source>
</evidence>
<dbReference type="InterPro" id="IPR034646">
    <property type="entry name" value="ADCK3_dom"/>
</dbReference>
<dbReference type="InterPro" id="IPR011009">
    <property type="entry name" value="Kinase-like_dom_sf"/>
</dbReference>
<proteinExistence type="inferred from homology"/>
<dbReference type="PANTHER" id="PTHR43851:SF3">
    <property type="entry name" value="COENZYME Q8"/>
    <property type="match status" value="1"/>
</dbReference>
<evidence type="ECO:0000313" key="7">
    <source>
        <dbReference type="Proteomes" id="UP001165092"/>
    </source>
</evidence>
<evidence type="ECO:0000313" key="6">
    <source>
        <dbReference type="EMBL" id="GLU46752.1"/>
    </source>
</evidence>
<keyword evidence="2" id="KW-0808">Transferase</keyword>
<feature type="domain" description="ABC1 atypical kinase-like" evidence="5">
    <location>
        <begin position="60"/>
        <end position="299"/>
    </location>
</feature>
<keyword evidence="4 6" id="KW-0067">ATP-binding</keyword>
<reference evidence="6" key="1">
    <citation type="submission" date="2023-02" db="EMBL/GenBank/DDBJ databases">
        <title>Nocardiopsis ansamitocini NBRC 112285.</title>
        <authorList>
            <person name="Ichikawa N."/>
            <person name="Sato H."/>
            <person name="Tonouchi N."/>
        </authorList>
    </citation>
    <scope>NUCLEOTIDE SEQUENCE</scope>
    <source>
        <strain evidence="6">NBRC 112285</strain>
    </source>
</reference>
<dbReference type="PANTHER" id="PTHR43851">
    <property type="match status" value="1"/>
</dbReference>
<dbReference type="InterPro" id="IPR051409">
    <property type="entry name" value="Atypical_kinase_ADCK"/>
</dbReference>
<evidence type="ECO:0000256" key="1">
    <source>
        <dbReference type="ARBA" id="ARBA00009670"/>
    </source>
</evidence>
<evidence type="ECO:0000256" key="2">
    <source>
        <dbReference type="ARBA" id="ARBA00022679"/>
    </source>
</evidence>
<keyword evidence="3" id="KW-0547">Nucleotide-binding</keyword>
<sequence length="400" mass="43893">MSGQSADDVSSDIQRRTAEHIFEVLGDLKGGAMKLGQALSVFEAALPEEFAEPYRATLTRLQQDAPPIPSATVHQVLATNLGSDWRNLFTSFDDSPAAAASIGQVHRAVWSDGRPVAVKVQYPGAGKALLTDFHQLARISRLFTVVMPGLELKPLLAELKDRIIEELDYGLEADAQQGFFDAYVDHPDFAIPGVVAGHEQVLISEWLTGRPLSEIITEGSQAERDRAGLLYIRFLLSGPELAGLLHADPHPGNFRILPDGRLAILDFGAVNRLPDGFPTAFGRLIQIGLRGDADSVRQSLVEEGFLRPDSELDPQQLLDFLLPSAEPARHERFAFNRDWLREEAQRLFDHSGGVVKDLNLPPSYMLIHRVIMAATGVLCQLEADVPVRGEVASWVPGFTD</sequence>
<name>A0A9W6P448_9ACTN</name>
<dbReference type="GO" id="GO:0005524">
    <property type="term" value="F:ATP binding"/>
    <property type="evidence" value="ECO:0007669"/>
    <property type="project" value="UniProtKB-KW"/>
</dbReference>
<dbReference type="GO" id="GO:0016740">
    <property type="term" value="F:transferase activity"/>
    <property type="evidence" value="ECO:0007669"/>
    <property type="project" value="UniProtKB-KW"/>
</dbReference>
<dbReference type="InterPro" id="IPR004147">
    <property type="entry name" value="ABC1_dom"/>
</dbReference>
<dbReference type="CDD" id="cd13970">
    <property type="entry name" value="ABC1_ADCK3"/>
    <property type="match status" value="1"/>
</dbReference>
<dbReference type="Proteomes" id="UP001165092">
    <property type="component" value="Unassembled WGS sequence"/>
</dbReference>
<gene>
    <name evidence="6" type="ORF">Nans01_11030</name>
</gene>
<dbReference type="AlphaFoldDB" id="A0A9W6P448"/>
<dbReference type="SUPFAM" id="SSF56112">
    <property type="entry name" value="Protein kinase-like (PK-like)"/>
    <property type="match status" value="1"/>
</dbReference>
<dbReference type="EMBL" id="BSQG01000001">
    <property type="protein sequence ID" value="GLU46752.1"/>
    <property type="molecule type" value="Genomic_DNA"/>
</dbReference>
<protein>
    <submittedName>
        <fullName evidence="6">ABC transporter ATP-binding protein</fullName>
    </submittedName>
</protein>